<dbReference type="GO" id="GO:0005524">
    <property type="term" value="F:ATP binding"/>
    <property type="evidence" value="ECO:0007669"/>
    <property type="project" value="UniProtKB-KW"/>
</dbReference>
<keyword evidence="2" id="KW-0479">Metal-binding</keyword>
<dbReference type="PANTHER" id="PTHR23305:SF11">
    <property type="entry name" value="OBG-LIKE ATPASE 1"/>
    <property type="match status" value="1"/>
</dbReference>
<dbReference type="SUPFAM" id="SSF81271">
    <property type="entry name" value="TGS-like"/>
    <property type="match status" value="2"/>
</dbReference>
<gene>
    <name evidence="7" type="primary">OsI_28170_3</name>
    <name evidence="7" type="ORF">CK203_051906</name>
</gene>
<evidence type="ECO:0000256" key="3">
    <source>
        <dbReference type="ARBA" id="ARBA00022741"/>
    </source>
</evidence>
<dbReference type="AlphaFoldDB" id="A0A438HAN0"/>
<reference evidence="7 8" key="1">
    <citation type="journal article" date="2018" name="PLoS Genet.">
        <title>Population sequencing reveals clonal diversity and ancestral inbreeding in the grapevine cultivar Chardonnay.</title>
        <authorList>
            <person name="Roach M.J."/>
            <person name="Johnson D.L."/>
            <person name="Bohlmann J."/>
            <person name="van Vuuren H.J."/>
            <person name="Jones S.J."/>
            <person name="Pretorius I.S."/>
            <person name="Schmidt S.A."/>
            <person name="Borneman A.R."/>
        </authorList>
    </citation>
    <scope>NUCLEOTIDE SEQUENCE [LARGE SCALE GENOMIC DNA]</scope>
    <source>
        <strain evidence="8">cv. Chardonnay</strain>
        <tissue evidence="7">Leaf</tissue>
    </source>
</reference>
<dbReference type="InterPro" id="IPR012675">
    <property type="entry name" value="Beta-grasp_dom_sf"/>
</dbReference>
<feature type="domain" description="YchF C-terminal" evidence="6">
    <location>
        <begin position="9"/>
        <end position="42"/>
    </location>
</feature>
<dbReference type="EMBL" id="QGNW01000252">
    <property type="protein sequence ID" value="RVW81505.1"/>
    <property type="molecule type" value="Genomic_DNA"/>
</dbReference>
<dbReference type="GO" id="GO:0046872">
    <property type="term" value="F:metal ion binding"/>
    <property type="evidence" value="ECO:0007669"/>
    <property type="project" value="UniProtKB-KW"/>
</dbReference>
<keyword evidence="3" id="KW-0547">Nucleotide-binding</keyword>
<evidence type="ECO:0000256" key="5">
    <source>
        <dbReference type="ARBA" id="ARBA00022842"/>
    </source>
</evidence>
<keyword evidence="4" id="KW-0067">ATP-binding</keyword>
<feature type="domain" description="YchF C-terminal" evidence="6">
    <location>
        <begin position="112"/>
        <end position="154"/>
    </location>
</feature>
<sequence>MFSFWEWVKVKCWQIRRQTKAPQAAGTIHSDFERGFICAELQNIISQHPSSMVHYETCYFTLQSSISTTAPAMPITKPTVPHPVSSLITQPAHQYCNHAVASSPVIINRIFSVMKFDDLKELGSEGAVKAAGKYRQEGKTYVVQDADIIFFKFNVSGGGKK</sequence>
<name>A0A438HAN0_VITVI</name>
<evidence type="ECO:0000256" key="2">
    <source>
        <dbReference type="ARBA" id="ARBA00022723"/>
    </source>
</evidence>
<evidence type="ECO:0000313" key="8">
    <source>
        <dbReference type="Proteomes" id="UP000288805"/>
    </source>
</evidence>
<dbReference type="Pfam" id="PF06071">
    <property type="entry name" value="YchF-GTPase_C"/>
    <property type="match status" value="2"/>
</dbReference>
<accession>A0A438HAN0</accession>
<comment type="cofactor">
    <cofactor evidence="1">
        <name>Mg(2+)</name>
        <dbReference type="ChEBI" id="CHEBI:18420"/>
    </cofactor>
</comment>
<organism evidence="7 8">
    <name type="scientific">Vitis vinifera</name>
    <name type="common">Grape</name>
    <dbReference type="NCBI Taxonomy" id="29760"/>
    <lineage>
        <taxon>Eukaryota</taxon>
        <taxon>Viridiplantae</taxon>
        <taxon>Streptophyta</taxon>
        <taxon>Embryophyta</taxon>
        <taxon>Tracheophyta</taxon>
        <taxon>Spermatophyta</taxon>
        <taxon>Magnoliopsida</taxon>
        <taxon>eudicotyledons</taxon>
        <taxon>Gunneridae</taxon>
        <taxon>Pentapetalae</taxon>
        <taxon>rosids</taxon>
        <taxon>Vitales</taxon>
        <taxon>Vitaceae</taxon>
        <taxon>Viteae</taxon>
        <taxon>Vitis</taxon>
    </lineage>
</organism>
<dbReference type="Gene3D" id="3.10.20.30">
    <property type="match status" value="2"/>
</dbReference>
<dbReference type="Proteomes" id="UP000288805">
    <property type="component" value="Unassembled WGS sequence"/>
</dbReference>
<evidence type="ECO:0000256" key="1">
    <source>
        <dbReference type="ARBA" id="ARBA00001946"/>
    </source>
</evidence>
<dbReference type="InterPro" id="IPR013029">
    <property type="entry name" value="YchF_C"/>
</dbReference>
<evidence type="ECO:0000313" key="7">
    <source>
        <dbReference type="EMBL" id="RVW81505.1"/>
    </source>
</evidence>
<proteinExistence type="predicted"/>
<protein>
    <submittedName>
        <fullName evidence="7">Obg-like ATPase 1</fullName>
    </submittedName>
</protein>
<dbReference type="PANTHER" id="PTHR23305">
    <property type="entry name" value="OBG GTPASE FAMILY"/>
    <property type="match status" value="1"/>
</dbReference>
<dbReference type="InterPro" id="IPR012676">
    <property type="entry name" value="TGS-like"/>
</dbReference>
<evidence type="ECO:0000259" key="6">
    <source>
        <dbReference type="Pfam" id="PF06071"/>
    </source>
</evidence>
<evidence type="ECO:0000256" key="4">
    <source>
        <dbReference type="ARBA" id="ARBA00022840"/>
    </source>
</evidence>
<comment type="caution">
    <text evidence="7">The sequence shown here is derived from an EMBL/GenBank/DDBJ whole genome shotgun (WGS) entry which is preliminary data.</text>
</comment>
<dbReference type="FunFam" id="3.10.20.30:FF:000029">
    <property type="entry name" value="Obg-like ATPase 1"/>
    <property type="match status" value="1"/>
</dbReference>
<keyword evidence="5" id="KW-0460">Magnesium</keyword>